<dbReference type="SUPFAM" id="SSF88723">
    <property type="entry name" value="PIN domain-like"/>
    <property type="match status" value="1"/>
</dbReference>
<gene>
    <name evidence="2" type="ORF">A2153_05185</name>
</gene>
<proteinExistence type="predicted"/>
<accession>A0A1F5YGR0</accession>
<organism evidence="2 3">
    <name type="scientific">Candidatus Gottesmanbacteria bacterium RBG_16_38_7b</name>
    <dbReference type="NCBI Taxonomy" id="1798372"/>
    <lineage>
        <taxon>Bacteria</taxon>
        <taxon>Candidatus Gottesmaniibacteriota</taxon>
    </lineage>
</organism>
<dbReference type="CDD" id="cd09854">
    <property type="entry name" value="PIN_VapC-like"/>
    <property type="match status" value="1"/>
</dbReference>
<comment type="caution">
    <text evidence="2">The sequence shown here is derived from an EMBL/GenBank/DDBJ whole genome shotgun (WGS) entry which is preliminary data.</text>
</comment>
<reference evidence="2 3" key="1">
    <citation type="journal article" date="2016" name="Nat. Commun.">
        <title>Thousands of microbial genomes shed light on interconnected biogeochemical processes in an aquifer system.</title>
        <authorList>
            <person name="Anantharaman K."/>
            <person name="Brown C.T."/>
            <person name="Hug L.A."/>
            <person name="Sharon I."/>
            <person name="Castelle C.J."/>
            <person name="Probst A.J."/>
            <person name="Thomas B.C."/>
            <person name="Singh A."/>
            <person name="Wilkins M.J."/>
            <person name="Karaoz U."/>
            <person name="Brodie E.L."/>
            <person name="Williams K.H."/>
            <person name="Hubbard S.S."/>
            <person name="Banfield J.F."/>
        </authorList>
    </citation>
    <scope>NUCLEOTIDE SEQUENCE [LARGE SCALE GENOMIC DNA]</scope>
</reference>
<dbReference type="AlphaFoldDB" id="A0A1F5YGR0"/>
<evidence type="ECO:0000313" key="3">
    <source>
        <dbReference type="Proteomes" id="UP000177396"/>
    </source>
</evidence>
<dbReference type="InterPro" id="IPR029060">
    <property type="entry name" value="PIN-like_dom_sf"/>
</dbReference>
<dbReference type="EMBL" id="MFJB01000065">
    <property type="protein sequence ID" value="OGF99367.1"/>
    <property type="molecule type" value="Genomic_DNA"/>
</dbReference>
<name>A0A1F5YGR0_9BACT</name>
<evidence type="ECO:0000259" key="1">
    <source>
        <dbReference type="Pfam" id="PF01850"/>
    </source>
</evidence>
<protein>
    <recommendedName>
        <fullName evidence="1">PIN domain-containing protein</fullName>
    </recommendedName>
</protein>
<feature type="domain" description="PIN" evidence="1">
    <location>
        <begin position="6"/>
        <end position="127"/>
    </location>
</feature>
<dbReference type="InterPro" id="IPR002716">
    <property type="entry name" value="PIN_dom"/>
</dbReference>
<dbReference type="Gene3D" id="3.40.50.1010">
    <property type="entry name" value="5'-nuclease"/>
    <property type="match status" value="1"/>
</dbReference>
<evidence type="ECO:0000313" key="2">
    <source>
        <dbReference type="EMBL" id="OGF99367.1"/>
    </source>
</evidence>
<dbReference type="Proteomes" id="UP000177396">
    <property type="component" value="Unassembled WGS sequence"/>
</dbReference>
<sequence length="138" mass="15619">MKDPLFLDTSCFIYLIENHSRFALPLRSIFSDIGKEKIQAVTSVVTVAEVLVKPVELNRNDLVTKYHELFTTVKSLSVVAPSYNTARLAAVIRAAYRFTLSDSFQLALAKEHNCKTFLTNDDHLKVYRDLPVKLISSL</sequence>
<dbReference type="Pfam" id="PF01850">
    <property type="entry name" value="PIN"/>
    <property type="match status" value="1"/>
</dbReference>